<evidence type="ECO:0000256" key="2">
    <source>
        <dbReference type="ARBA" id="ARBA00010735"/>
    </source>
</evidence>
<dbReference type="InterPro" id="IPR011606">
    <property type="entry name" value="Brnchd-chn_aa_trnsp_permease"/>
</dbReference>
<evidence type="ECO:0000256" key="9">
    <source>
        <dbReference type="SAM" id="Phobius"/>
    </source>
</evidence>
<evidence type="ECO:0000256" key="4">
    <source>
        <dbReference type="ARBA" id="ARBA00022475"/>
    </source>
</evidence>
<dbReference type="PANTHER" id="PTHR34979:SF1">
    <property type="entry name" value="INNER MEMBRANE PROTEIN YGAZ"/>
    <property type="match status" value="1"/>
</dbReference>
<keyword evidence="4" id="KW-1003">Cell membrane</keyword>
<keyword evidence="7 9" id="KW-0472">Membrane</keyword>
<keyword evidence="11" id="KW-1185">Reference proteome</keyword>
<accession>A0A7Y9Z8H8</accession>
<dbReference type="PANTHER" id="PTHR34979">
    <property type="entry name" value="INNER MEMBRANE PROTEIN YGAZ"/>
    <property type="match status" value="1"/>
</dbReference>
<dbReference type="Pfam" id="PF03591">
    <property type="entry name" value="AzlC"/>
    <property type="match status" value="1"/>
</dbReference>
<sequence length="247" mass="25344">MTSRAAFADGVRDVAGLVPGVTVFGLSFGALVRARGIDPIAGAASSLIVGAGAGQTAAVEVFAVGGAVAIAVLSALIVNARFALYSAALAPMFGRFTPAWRWGLAYFVADQTVGLYVRGQERWKTPALQQYYMLGVTLPMRTGWAGGTVAGILLGPVVPGAWQVGFIVPLMFIALAIPGIRGLPELVAAVTGVVAVASLKDLPLGLNIVTAALLGMTAGLLVHRRTSDDRPSRRSATEPTADTADSA</sequence>
<protein>
    <submittedName>
        <fullName evidence="10">Putative branched-subunit amino acid permease</fullName>
    </submittedName>
</protein>
<feature type="transmembrane region" description="Helical" evidence="9">
    <location>
        <begin position="14"/>
        <end position="34"/>
    </location>
</feature>
<feature type="transmembrane region" description="Helical" evidence="9">
    <location>
        <begin position="205"/>
        <end position="223"/>
    </location>
</feature>
<keyword evidence="6 9" id="KW-1133">Transmembrane helix</keyword>
<organism evidence="10 11">
    <name type="scientific">Demequina lutea</name>
    <dbReference type="NCBI Taxonomy" id="431489"/>
    <lineage>
        <taxon>Bacteria</taxon>
        <taxon>Bacillati</taxon>
        <taxon>Actinomycetota</taxon>
        <taxon>Actinomycetes</taxon>
        <taxon>Micrococcales</taxon>
        <taxon>Demequinaceae</taxon>
        <taxon>Demequina</taxon>
    </lineage>
</organism>
<dbReference type="RefSeq" id="WP_062075607.1">
    <property type="nucleotide sequence ID" value="NZ_BBRC01000012.1"/>
</dbReference>
<feature type="transmembrane region" description="Helical" evidence="9">
    <location>
        <begin position="46"/>
        <end position="79"/>
    </location>
</feature>
<dbReference type="AlphaFoldDB" id="A0A7Y9Z8H8"/>
<keyword evidence="5 9" id="KW-0812">Transmembrane</keyword>
<feature type="region of interest" description="Disordered" evidence="8">
    <location>
        <begin position="225"/>
        <end position="247"/>
    </location>
</feature>
<dbReference type="GO" id="GO:0005886">
    <property type="term" value="C:plasma membrane"/>
    <property type="evidence" value="ECO:0007669"/>
    <property type="project" value="UniProtKB-SubCell"/>
</dbReference>
<feature type="transmembrane region" description="Helical" evidence="9">
    <location>
        <begin position="131"/>
        <end position="154"/>
    </location>
</feature>
<evidence type="ECO:0000313" key="10">
    <source>
        <dbReference type="EMBL" id="NYI39903.1"/>
    </source>
</evidence>
<evidence type="ECO:0000313" key="11">
    <source>
        <dbReference type="Proteomes" id="UP000547973"/>
    </source>
</evidence>
<gene>
    <name evidence="10" type="ORF">BKA03_000022</name>
</gene>
<dbReference type="EMBL" id="JACBZO010000001">
    <property type="protein sequence ID" value="NYI39903.1"/>
    <property type="molecule type" value="Genomic_DNA"/>
</dbReference>
<evidence type="ECO:0000256" key="5">
    <source>
        <dbReference type="ARBA" id="ARBA00022692"/>
    </source>
</evidence>
<feature type="compositionally biased region" description="Basic and acidic residues" evidence="8">
    <location>
        <begin position="225"/>
        <end position="236"/>
    </location>
</feature>
<comment type="caution">
    <text evidence="10">The sequence shown here is derived from an EMBL/GenBank/DDBJ whole genome shotgun (WGS) entry which is preliminary data.</text>
</comment>
<evidence type="ECO:0000256" key="1">
    <source>
        <dbReference type="ARBA" id="ARBA00004651"/>
    </source>
</evidence>
<evidence type="ECO:0000256" key="6">
    <source>
        <dbReference type="ARBA" id="ARBA00022989"/>
    </source>
</evidence>
<dbReference type="OrthoDB" id="5195391at2"/>
<evidence type="ECO:0000256" key="8">
    <source>
        <dbReference type="SAM" id="MobiDB-lite"/>
    </source>
</evidence>
<proteinExistence type="inferred from homology"/>
<dbReference type="GO" id="GO:1903785">
    <property type="term" value="P:L-valine transmembrane transport"/>
    <property type="evidence" value="ECO:0007669"/>
    <property type="project" value="TreeGrafter"/>
</dbReference>
<comment type="similarity">
    <text evidence="2">Belongs to the AzlC family.</text>
</comment>
<feature type="compositionally biased region" description="Polar residues" evidence="8">
    <location>
        <begin position="237"/>
        <end position="247"/>
    </location>
</feature>
<name>A0A7Y9Z8H8_9MICO</name>
<comment type="subcellular location">
    <subcellularLocation>
        <location evidence="1">Cell membrane</location>
        <topology evidence="1">Multi-pass membrane protein</topology>
    </subcellularLocation>
</comment>
<evidence type="ECO:0000256" key="7">
    <source>
        <dbReference type="ARBA" id="ARBA00023136"/>
    </source>
</evidence>
<evidence type="ECO:0000256" key="3">
    <source>
        <dbReference type="ARBA" id="ARBA00022448"/>
    </source>
</evidence>
<reference evidence="10 11" key="1">
    <citation type="submission" date="2020-07" db="EMBL/GenBank/DDBJ databases">
        <title>Sequencing the genomes of 1000 actinobacteria strains.</title>
        <authorList>
            <person name="Klenk H.-P."/>
        </authorList>
    </citation>
    <scope>NUCLEOTIDE SEQUENCE [LARGE SCALE GENOMIC DNA]</scope>
    <source>
        <strain evidence="10 11">DSM 19970</strain>
    </source>
</reference>
<dbReference type="Proteomes" id="UP000547973">
    <property type="component" value="Unassembled WGS sequence"/>
</dbReference>
<keyword evidence="3" id="KW-0813">Transport</keyword>